<feature type="compositionally biased region" description="Basic and acidic residues" evidence="1">
    <location>
        <begin position="1"/>
        <end position="11"/>
    </location>
</feature>
<reference evidence="2 3" key="1">
    <citation type="submission" date="2022-11" db="EMBL/GenBank/DDBJ databases">
        <title>Minimal conservation of predation-associated metabolite biosynthetic gene clusters underscores biosynthetic potential of Myxococcota including descriptions for ten novel species: Archangium lansinium sp. nov., Myxococcus landrumus sp. nov., Nannocystis bai.</title>
        <authorList>
            <person name="Ahearne A."/>
            <person name="Stevens C."/>
            <person name="Dowd S."/>
        </authorList>
    </citation>
    <scope>NUCLEOTIDE SEQUENCE [LARGE SCALE GENOMIC DNA]</scope>
    <source>
        <strain evidence="2 3">NCELM</strain>
    </source>
</reference>
<dbReference type="RefSeq" id="WP_267682742.1">
    <property type="nucleotide sequence ID" value="NZ_JAQNDN010000022.1"/>
</dbReference>
<proteinExistence type="predicted"/>
<keyword evidence="3" id="KW-1185">Reference proteome</keyword>
<gene>
    <name evidence="2" type="ORF">POL58_36570</name>
</gene>
<dbReference type="EMBL" id="JAQNDN010000022">
    <property type="protein sequence ID" value="MDC0673316.1"/>
    <property type="molecule type" value="Genomic_DNA"/>
</dbReference>
<sequence>MSLGDRAKDWAKQQTDQLRSDPKGWAKAQGQRLKEIVDVAPFSDAALERELNSLRERTARLGELTADERQKLADELLALHQRLTPGGAMISGAKIGLAASVLPVVGMITGPVIGSAYGVYRSQRLGEVRDEVQAMLRKLARG</sequence>
<organism evidence="2 3">
    <name type="scientific">Nannocystis radixulma</name>
    <dbReference type="NCBI Taxonomy" id="2995305"/>
    <lineage>
        <taxon>Bacteria</taxon>
        <taxon>Pseudomonadati</taxon>
        <taxon>Myxococcota</taxon>
        <taxon>Polyangia</taxon>
        <taxon>Nannocystales</taxon>
        <taxon>Nannocystaceae</taxon>
        <taxon>Nannocystis</taxon>
    </lineage>
</organism>
<dbReference type="Proteomes" id="UP001217838">
    <property type="component" value="Unassembled WGS sequence"/>
</dbReference>
<protein>
    <submittedName>
        <fullName evidence="2">Uncharacterized protein</fullName>
    </submittedName>
</protein>
<evidence type="ECO:0000256" key="1">
    <source>
        <dbReference type="SAM" id="MobiDB-lite"/>
    </source>
</evidence>
<evidence type="ECO:0000313" key="2">
    <source>
        <dbReference type="EMBL" id="MDC0673316.1"/>
    </source>
</evidence>
<feature type="region of interest" description="Disordered" evidence="1">
    <location>
        <begin position="1"/>
        <end position="26"/>
    </location>
</feature>
<name>A0ABT5BGQ0_9BACT</name>
<accession>A0ABT5BGQ0</accession>
<evidence type="ECO:0000313" key="3">
    <source>
        <dbReference type="Proteomes" id="UP001217838"/>
    </source>
</evidence>
<comment type="caution">
    <text evidence="2">The sequence shown here is derived from an EMBL/GenBank/DDBJ whole genome shotgun (WGS) entry which is preliminary data.</text>
</comment>